<sequence>MSGILIDEWTSRTASMLQAALRMTNDRFAEHLGVSVRTVSRWNVQPDLVLKKETQEILETAYERAPEKARARFALNFPPPVEPPPPPASVPNVVVELAVLQTRMEQLQTQLDQLAAAQREMTLLRVRMESLSRLAEVTGGAS</sequence>
<dbReference type="HOGENOM" id="CLU_1814800_0_0_11"/>
<gene>
    <name evidence="2" type="ORF">Strvi_7736</name>
</gene>
<dbReference type="RefSeq" id="WP_014060541.1">
    <property type="nucleotide sequence ID" value="NC_015957.1"/>
</dbReference>
<keyword evidence="1" id="KW-0175">Coiled coil</keyword>
<feature type="coiled-coil region" evidence="1">
    <location>
        <begin position="97"/>
        <end position="134"/>
    </location>
</feature>
<evidence type="ECO:0000313" key="3">
    <source>
        <dbReference type="Proteomes" id="UP000008703"/>
    </source>
</evidence>
<reference evidence="2" key="1">
    <citation type="submission" date="2011-08" db="EMBL/GenBank/DDBJ databases">
        <title>Complete sequence of chromosome of Streptomyces violaceusniger Tu 4113.</title>
        <authorList>
            <consortium name="US DOE Joint Genome Institute"/>
            <person name="Lucas S."/>
            <person name="Han J."/>
            <person name="Lapidus A."/>
            <person name="Cheng J.-F."/>
            <person name="Goodwin L."/>
            <person name="Pitluck S."/>
            <person name="Peters L."/>
            <person name="Ivanova N."/>
            <person name="Daligault H."/>
            <person name="Detter J.C."/>
            <person name="Han C."/>
            <person name="Tapia R."/>
            <person name="Land M."/>
            <person name="Hauser L."/>
            <person name="Kyrpides N."/>
            <person name="Ivanova N."/>
            <person name="Pagani I."/>
            <person name="Hagen A."/>
            <person name="Katz L."/>
            <person name="Fiedler H.-P."/>
            <person name="Keasling J."/>
            <person name="Fortman J."/>
            <person name="Woyke T."/>
        </authorList>
    </citation>
    <scope>NUCLEOTIDE SEQUENCE [LARGE SCALE GENOMIC DNA]</scope>
    <source>
        <strain evidence="2">Tu 4113</strain>
    </source>
</reference>
<evidence type="ECO:0000256" key="1">
    <source>
        <dbReference type="SAM" id="Coils"/>
    </source>
</evidence>
<accession>G2P7B1</accession>
<dbReference type="eggNOG" id="COG0494">
    <property type="taxonomic scope" value="Bacteria"/>
</dbReference>
<dbReference type="EMBL" id="CP002994">
    <property type="protein sequence ID" value="AEM87071.1"/>
    <property type="molecule type" value="Genomic_DNA"/>
</dbReference>
<dbReference type="Gene3D" id="1.10.260.40">
    <property type="entry name" value="lambda repressor-like DNA-binding domains"/>
    <property type="match status" value="1"/>
</dbReference>
<dbReference type="Proteomes" id="UP000008703">
    <property type="component" value="Chromosome"/>
</dbReference>
<protein>
    <submittedName>
        <fullName evidence="2">Uncharacterized protein</fullName>
    </submittedName>
</protein>
<proteinExistence type="predicted"/>
<dbReference type="InterPro" id="IPR010982">
    <property type="entry name" value="Lambda_DNA-bd_dom_sf"/>
</dbReference>
<dbReference type="GO" id="GO:0003677">
    <property type="term" value="F:DNA binding"/>
    <property type="evidence" value="ECO:0007669"/>
    <property type="project" value="InterPro"/>
</dbReference>
<evidence type="ECO:0000313" key="2">
    <source>
        <dbReference type="EMBL" id="AEM87071.1"/>
    </source>
</evidence>
<keyword evidence="3" id="KW-1185">Reference proteome</keyword>
<dbReference type="AlphaFoldDB" id="G2P7B1"/>
<organism evidence="2 3">
    <name type="scientific">Streptomyces violaceusniger (strain Tu 4113)</name>
    <dbReference type="NCBI Taxonomy" id="653045"/>
    <lineage>
        <taxon>Bacteria</taxon>
        <taxon>Bacillati</taxon>
        <taxon>Actinomycetota</taxon>
        <taxon>Actinomycetes</taxon>
        <taxon>Kitasatosporales</taxon>
        <taxon>Streptomycetaceae</taxon>
        <taxon>Streptomyces</taxon>
        <taxon>Streptomyces violaceusniger group</taxon>
    </lineage>
</organism>
<dbReference type="KEGG" id="svl:Strvi_7736"/>
<name>G2P7B1_STRV4</name>